<evidence type="ECO:0000256" key="1">
    <source>
        <dbReference type="SAM" id="MobiDB-lite"/>
    </source>
</evidence>
<dbReference type="Pfam" id="PF26226">
    <property type="entry name" value="DUF8052"/>
    <property type="match status" value="1"/>
</dbReference>
<feature type="compositionally biased region" description="Basic and acidic residues" evidence="1">
    <location>
        <begin position="1"/>
        <end position="17"/>
    </location>
</feature>
<evidence type="ECO:0000313" key="3">
    <source>
        <dbReference type="EMBL" id="ELY52558.1"/>
    </source>
</evidence>
<feature type="domain" description="DUF8052" evidence="2">
    <location>
        <begin position="45"/>
        <end position="202"/>
    </location>
</feature>
<dbReference type="Proteomes" id="UP000011602">
    <property type="component" value="Unassembled WGS sequence"/>
</dbReference>
<dbReference type="STRING" id="1227499.C493_15955"/>
<evidence type="ECO:0000313" key="4">
    <source>
        <dbReference type="Proteomes" id="UP000011602"/>
    </source>
</evidence>
<gene>
    <name evidence="3" type="ORF">C493_15955</name>
</gene>
<dbReference type="AlphaFoldDB" id="L9WW51"/>
<feature type="region of interest" description="Disordered" evidence="1">
    <location>
        <begin position="1"/>
        <end position="41"/>
    </location>
</feature>
<dbReference type="RefSeq" id="WP_007260455.1">
    <property type="nucleotide sequence ID" value="NZ_AOHZ01000075.1"/>
</dbReference>
<keyword evidence="4" id="KW-1185">Reference proteome</keyword>
<evidence type="ECO:0000259" key="2">
    <source>
        <dbReference type="Pfam" id="PF26226"/>
    </source>
</evidence>
<accession>L9WW51</accession>
<dbReference type="PATRIC" id="fig|1227499.3.peg.3269"/>
<dbReference type="eggNOG" id="arCOG04724">
    <property type="taxonomic scope" value="Archaea"/>
</dbReference>
<protein>
    <recommendedName>
        <fullName evidence="2">DUF8052 domain-containing protein</fullName>
    </recommendedName>
</protein>
<dbReference type="InterPro" id="IPR058365">
    <property type="entry name" value="DUF8052"/>
</dbReference>
<name>L9WW51_9EURY</name>
<sequence length="224" mass="25467">MISVSDRTDSSGDRDVATDSSETGAPPDTEEIPADGLQGVPDWDDEYVDRVSDRLMHNYDLEKEFALGGEEFTLYGQMELMRKKHFIHPALSLAEHESTEHLFVRRVDRVDDRTLDRFVDLGHLLSNDWIDADEEHFSTEFTFVAIAPSIPDEIRERVEAHDGRTLLKWGYHGHYEINLAVVAPEDEDLVASENADVATAFRLWEPIEASEPGLLGLISRRFQL</sequence>
<dbReference type="EMBL" id="AOHZ01000075">
    <property type="protein sequence ID" value="ELY52558.1"/>
    <property type="molecule type" value="Genomic_DNA"/>
</dbReference>
<organism evidence="3 4">
    <name type="scientific">Natronolimnohabitans innermongolicus JCM 12255</name>
    <dbReference type="NCBI Taxonomy" id="1227499"/>
    <lineage>
        <taxon>Archaea</taxon>
        <taxon>Methanobacteriati</taxon>
        <taxon>Methanobacteriota</taxon>
        <taxon>Stenosarchaea group</taxon>
        <taxon>Halobacteria</taxon>
        <taxon>Halobacteriales</taxon>
        <taxon>Natrialbaceae</taxon>
        <taxon>Natronolimnohabitans</taxon>
    </lineage>
</organism>
<reference evidence="3 4" key="1">
    <citation type="journal article" date="2014" name="PLoS Genet.">
        <title>Phylogenetically driven sequencing of extremely halophilic archaea reveals strategies for static and dynamic osmo-response.</title>
        <authorList>
            <person name="Becker E.A."/>
            <person name="Seitzer P.M."/>
            <person name="Tritt A."/>
            <person name="Larsen D."/>
            <person name="Krusor M."/>
            <person name="Yao A.I."/>
            <person name="Wu D."/>
            <person name="Madern D."/>
            <person name="Eisen J.A."/>
            <person name="Darling A.E."/>
            <person name="Facciotti M.T."/>
        </authorList>
    </citation>
    <scope>NUCLEOTIDE SEQUENCE [LARGE SCALE GENOMIC DNA]</scope>
    <source>
        <strain evidence="3 4">JCM 12255</strain>
    </source>
</reference>
<proteinExistence type="predicted"/>
<comment type="caution">
    <text evidence="3">The sequence shown here is derived from an EMBL/GenBank/DDBJ whole genome shotgun (WGS) entry which is preliminary data.</text>
</comment>